<dbReference type="CDD" id="cd08678">
    <property type="entry name" value="C2_C21orf25-like"/>
    <property type="match status" value="1"/>
</dbReference>
<dbReference type="Gene3D" id="3.30.60.20">
    <property type="match status" value="1"/>
</dbReference>
<dbReference type="KEGG" id="dpx:DAPPUDRAFT_328892"/>
<dbReference type="InterPro" id="IPR000008">
    <property type="entry name" value="C2_dom"/>
</dbReference>
<dbReference type="OrthoDB" id="9976063at2759"/>
<dbReference type="PhylomeDB" id="E9HF17"/>
<dbReference type="SMART" id="SM00239">
    <property type="entry name" value="C2"/>
    <property type="match status" value="1"/>
</dbReference>
<dbReference type="PROSITE" id="PS50081">
    <property type="entry name" value="ZF_DAG_PE_2"/>
    <property type="match status" value="1"/>
</dbReference>
<name>E9HF17_DAPPU</name>
<gene>
    <name evidence="7" type="ORF">DAPPUDRAFT_328892</name>
</gene>
<dbReference type="AlphaFoldDB" id="E9HF17"/>
<dbReference type="eggNOG" id="ENOG502QV5U">
    <property type="taxonomic scope" value="Eukaryota"/>
</dbReference>
<keyword evidence="4" id="KW-1133">Transmembrane helix</keyword>
<accession>E9HF17</accession>
<feature type="region of interest" description="Disordered" evidence="3">
    <location>
        <begin position="570"/>
        <end position="648"/>
    </location>
</feature>
<keyword evidence="1" id="KW-0479">Metal-binding</keyword>
<dbReference type="InterPro" id="IPR039934">
    <property type="entry name" value="C2CD2/C2CD2L"/>
</dbReference>
<evidence type="ECO:0008006" key="9">
    <source>
        <dbReference type="Google" id="ProtNLM"/>
    </source>
</evidence>
<dbReference type="PROSITE" id="PS00479">
    <property type="entry name" value="ZF_DAG_PE_1"/>
    <property type="match status" value="1"/>
</dbReference>
<dbReference type="SMART" id="SM00109">
    <property type="entry name" value="C1"/>
    <property type="match status" value="1"/>
</dbReference>
<dbReference type="EMBL" id="GL732633">
    <property type="protein sequence ID" value="EFX69665.1"/>
    <property type="molecule type" value="Genomic_DNA"/>
</dbReference>
<dbReference type="HOGENOM" id="CLU_016790_1_0_1"/>
<keyword evidence="8" id="KW-1185">Reference proteome</keyword>
<feature type="compositionally biased region" description="Polar residues" evidence="3">
    <location>
        <begin position="506"/>
        <end position="521"/>
    </location>
</feature>
<dbReference type="PANTHER" id="PTHR21119">
    <property type="entry name" value="C2 DOMAIN-CONTAINING PROTEIN"/>
    <property type="match status" value="1"/>
</dbReference>
<feature type="domain" description="C2" evidence="5">
    <location>
        <begin position="315"/>
        <end position="437"/>
    </location>
</feature>
<dbReference type="InterPro" id="IPR002219">
    <property type="entry name" value="PKC_DAG/PE"/>
</dbReference>
<evidence type="ECO:0000259" key="6">
    <source>
        <dbReference type="PROSITE" id="PS50081"/>
    </source>
</evidence>
<dbReference type="InterPro" id="IPR035892">
    <property type="entry name" value="C2_domain_sf"/>
</dbReference>
<dbReference type="Gene3D" id="2.60.40.150">
    <property type="entry name" value="C2 domain"/>
    <property type="match status" value="1"/>
</dbReference>
<feature type="domain" description="Phorbol-ester/DAG-type" evidence="6">
    <location>
        <begin position="718"/>
        <end position="769"/>
    </location>
</feature>
<evidence type="ECO:0000313" key="7">
    <source>
        <dbReference type="EMBL" id="EFX69665.1"/>
    </source>
</evidence>
<feature type="region of interest" description="Disordered" evidence="3">
    <location>
        <begin position="496"/>
        <end position="555"/>
    </location>
</feature>
<proteinExistence type="predicted"/>
<feature type="region of interest" description="Disordered" evidence="3">
    <location>
        <begin position="90"/>
        <end position="123"/>
    </location>
</feature>
<evidence type="ECO:0000256" key="4">
    <source>
        <dbReference type="SAM" id="Phobius"/>
    </source>
</evidence>
<dbReference type="InParanoid" id="E9HF17"/>
<evidence type="ECO:0000256" key="3">
    <source>
        <dbReference type="SAM" id="MobiDB-lite"/>
    </source>
</evidence>
<protein>
    <recommendedName>
        <fullName evidence="9">Phorbol-ester/DAG-type domain-containing protein</fullName>
    </recommendedName>
</protein>
<dbReference type="SUPFAM" id="SSF49562">
    <property type="entry name" value="C2 domain (Calcium/lipid-binding domain, CaLB)"/>
    <property type="match status" value="1"/>
</dbReference>
<keyword evidence="4" id="KW-0472">Membrane</keyword>
<reference evidence="7 8" key="1">
    <citation type="journal article" date="2011" name="Science">
        <title>The ecoresponsive genome of Daphnia pulex.</title>
        <authorList>
            <person name="Colbourne J.K."/>
            <person name="Pfrender M.E."/>
            <person name="Gilbert D."/>
            <person name="Thomas W.K."/>
            <person name="Tucker A."/>
            <person name="Oakley T.H."/>
            <person name="Tokishita S."/>
            <person name="Aerts A."/>
            <person name="Arnold G.J."/>
            <person name="Basu M.K."/>
            <person name="Bauer D.J."/>
            <person name="Caceres C.E."/>
            <person name="Carmel L."/>
            <person name="Casola C."/>
            <person name="Choi J.H."/>
            <person name="Detter J.C."/>
            <person name="Dong Q."/>
            <person name="Dusheyko S."/>
            <person name="Eads B.D."/>
            <person name="Frohlich T."/>
            <person name="Geiler-Samerotte K.A."/>
            <person name="Gerlach D."/>
            <person name="Hatcher P."/>
            <person name="Jogdeo S."/>
            <person name="Krijgsveld J."/>
            <person name="Kriventseva E.V."/>
            <person name="Kultz D."/>
            <person name="Laforsch C."/>
            <person name="Lindquist E."/>
            <person name="Lopez J."/>
            <person name="Manak J.R."/>
            <person name="Muller J."/>
            <person name="Pangilinan J."/>
            <person name="Patwardhan R.P."/>
            <person name="Pitluck S."/>
            <person name="Pritham E.J."/>
            <person name="Rechtsteiner A."/>
            <person name="Rho M."/>
            <person name="Rogozin I.B."/>
            <person name="Sakarya O."/>
            <person name="Salamov A."/>
            <person name="Schaack S."/>
            <person name="Shapiro H."/>
            <person name="Shiga Y."/>
            <person name="Skalitzky C."/>
            <person name="Smith Z."/>
            <person name="Souvorov A."/>
            <person name="Sung W."/>
            <person name="Tang Z."/>
            <person name="Tsuchiya D."/>
            <person name="Tu H."/>
            <person name="Vos H."/>
            <person name="Wang M."/>
            <person name="Wolf Y.I."/>
            <person name="Yamagata H."/>
            <person name="Yamada T."/>
            <person name="Ye Y."/>
            <person name="Shaw J.R."/>
            <person name="Andrews J."/>
            <person name="Crease T.J."/>
            <person name="Tang H."/>
            <person name="Lucas S.M."/>
            <person name="Robertson H.M."/>
            <person name="Bork P."/>
            <person name="Koonin E.V."/>
            <person name="Zdobnov E.M."/>
            <person name="Grigoriev I.V."/>
            <person name="Lynch M."/>
            <person name="Boore J.L."/>
        </authorList>
    </citation>
    <scope>NUCLEOTIDE SEQUENCE [LARGE SCALE GENOMIC DNA]</scope>
</reference>
<keyword evidence="4" id="KW-0812">Transmembrane</keyword>
<dbReference type="Pfam" id="PF00168">
    <property type="entry name" value="C2"/>
    <property type="match status" value="1"/>
</dbReference>
<evidence type="ECO:0000256" key="2">
    <source>
        <dbReference type="ARBA" id="ARBA00022833"/>
    </source>
</evidence>
<dbReference type="Proteomes" id="UP000000305">
    <property type="component" value="Unassembled WGS sequence"/>
</dbReference>
<evidence type="ECO:0000313" key="8">
    <source>
        <dbReference type="Proteomes" id="UP000000305"/>
    </source>
</evidence>
<dbReference type="OMA" id="MACIANQ"/>
<dbReference type="Pfam" id="PF00130">
    <property type="entry name" value="C1_1"/>
    <property type="match status" value="1"/>
</dbReference>
<dbReference type="PROSITE" id="PS50004">
    <property type="entry name" value="C2"/>
    <property type="match status" value="1"/>
</dbReference>
<dbReference type="PANTHER" id="PTHR21119:SF5">
    <property type="entry name" value="C2 DOMAIN-CONTAINING PROTEIN"/>
    <property type="match status" value="1"/>
</dbReference>
<dbReference type="FunCoup" id="E9HF17">
    <property type="interactions" value="39"/>
</dbReference>
<dbReference type="GO" id="GO:0046872">
    <property type="term" value="F:metal ion binding"/>
    <property type="evidence" value="ECO:0007669"/>
    <property type="project" value="UniProtKB-KW"/>
</dbReference>
<feature type="compositionally biased region" description="Basic and acidic residues" evidence="3">
    <location>
        <begin position="617"/>
        <end position="638"/>
    </location>
</feature>
<organism evidence="7 8">
    <name type="scientific">Daphnia pulex</name>
    <name type="common">Water flea</name>
    <dbReference type="NCBI Taxonomy" id="6669"/>
    <lineage>
        <taxon>Eukaryota</taxon>
        <taxon>Metazoa</taxon>
        <taxon>Ecdysozoa</taxon>
        <taxon>Arthropoda</taxon>
        <taxon>Crustacea</taxon>
        <taxon>Branchiopoda</taxon>
        <taxon>Diplostraca</taxon>
        <taxon>Cladocera</taxon>
        <taxon>Anomopoda</taxon>
        <taxon>Daphniidae</taxon>
        <taxon>Daphnia</taxon>
    </lineage>
</organism>
<dbReference type="SUPFAM" id="SSF57889">
    <property type="entry name" value="Cysteine-rich domain"/>
    <property type="match status" value="1"/>
</dbReference>
<dbReference type="CDD" id="cd20831">
    <property type="entry name" value="C1_dGM13116p-like"/>
    <property type="match status" value="1"/>
</dbReference>
<evidence type="ECO:0000259" key="5">
    <source>
        <dbReference type="PROSITE" id="PS50004"/>
    </source>
</evidence>
<keyword evidence="2" id="KW-0862">Zinc</keyword>
<evidence type="ECO:0000256" key="1">
    <source>
        <dbReference type="ARBA" id="ARBA00022723"/>
    </source>
</evidence>
<feature type="transmembrane region" description="Helical" evidence="4">
    <location>
        <begin position="22"/>
        <end position="44"/>
    </location>
</feature>
<dbReference type="InterPro" id="IPR046349">
    <property type="entry name" value="C1-like_sf"/>
</dbReference>
<sequence>MADRLDDLICTFHPGASAMETLAILLLGWIIFGTILTIVGKFVYSRLLLDPPKETHALNSTVPPTSAAAVASPAVEKPNISNTERFINTLKSHPPPALPKLTRSKSVSKSDDQHPDVPSVTGSNSDCVKWVTNCLSYVYAKTQILTDLNTTWKESLNNQTKQSEIETGVSVEIQQILFHDDLPPRLNNVFCELTPNERATITGDFESRFNILVRAKREQRDHQTISDYRLQVERLRGRLNASTDFRDGAVAIKFDGWPDVRLSIIKDETAGNISGDEQLVQDIIIEMVTAALRAATNQLHWSRYPDSPRFVPSVNPAEPILPVHYDSMLETRLRRSSKDKKLLVKIVKANNLGSQKGCHQLYSIIEMDDPPQRHQTTIKQGTENPFWDENFLFDLGPNTEEIMFELYDRDKNRNTFLGLGIVGMEELLMNPSQRQIIPLQSRPYENDSVSGTLTVEFLFIDGVDVPNSLPSGVATSATKMTSSMDAESRLVRRDSYNRATQRHSDINNFNELNDKPSTAASASRHFEARRPSPRRGLNTLPGSRETGFTDGAESFKDNYYSENQYTPLMGSMASSLSSKEEDRNRGRSRRRSFFRNLKERLSRSKNRSRSVDPGTPGRDDSLNRDDPLVRSVSADRGRSGQSLLAVPGLGGEIDSTRSSLSEVSAISNASTKTYLDEASTLVLESTENGIKKHYLIPMALAEKRKWKKKGTKLHIFSDHVFVAKHLTGGSLCQVCGTPLARRPGKQGYECRDCMLRCHKPCHVKVESLCPNSTVHFMELEYVEDTSAVIDRKLRRN</sequence>